<evidence type="ECO:0000313" key="3">
    <source>
        <dbReference type="EMBL" id="KAF0315832.1"/>
    </source>
</evidence>
<dbReference type="EMBL" id="WOWK01000184">
    <property type="protein sequence ID" value="KAF0315832.1"/>
    <property type="molecule type" value="Genomic_DNA"/>
</dbReference>
<keyword evidence="2" id="KW-0472">Membrane</keyword>
<feature type="transmembrane region" description="Helical" evidence="2">
    <location>
        <begin position="393"/>
        <end position="413"/>
    </location>
</feature>
<gene>
    <name evidence="3" type="ORF">GQ607_016943</name>
</gene>
<keyword evidence="2" id="KW-0812">Transmembrane</keyword>
<evidence type="ECO:0000256" key="2">
    <source>
        <dbReference type="SAM" id="Phobius"/>
    </source>
</evidence>
<feature type="compositionally biased region" description="Acidic residues" evidence="1">
    <location>
        <begin position="127"/>
        <end position="142"/>
    </location>
</feature>
<protein>
    <submittedName>
        <fullName evidence="3">Uncharacterized protein</fullName>
    </submittedName>
</protein>
<feature type="compositionally biased region" description="Pro residues" evidence="1">
    <location>
        <begin position="231"/>
        <end position="240"/>
    </location>
</feature>
<accession>A0A8H3ZH48</accession>
<comment type="caution">
    <text evidence="3">The sequence shown here is derived from an EMBL/GenBank/DDBJ whole genome shotgun (WGS) entry which is preliminary data.</text>
</comment>
<evidence type="ECO:0000256" key="1">
    <source>
        <dbReference type="SAM" id="MobiDB-lite"/>
    </source>
</evidence>
<keyword evidence="2" id="KW-1133">Transmembrane helix</keyword>
<feature type="region of interest" description="Disordered" evidence="1">
    <location>
        <begin position="127"/>
        <end position="253"/>
    </location>
</feature>
<dbReference type="OrthoDB" id="10565216at2759"/>
<evidence type="ECO:0000313" key="4">
    <source>
        <dbReference type="Proteomes" id="UP000434172"/>
    </source>
</evidence>
<feature type="region of interest" description="Disordered" evidence="1">
    <location>
        <begin position="360"/>
        <end position="388"/>
    </location>
</feature>
<proteinExistence type="predicted"/>
<name>A0A8H3ZH48_9PEZI</name>
<dbReference type="AlphaFoldDB" id="A0A8H3ZH48"/>
<organism evidence="3 4">
    <name type="scientific">Colletotrichum asianum</name>
    <dbReference type="NCBI Taxonomy" id="702518"/>
    <lineage>
        <taxon>Eukaryota</taxon>
        <taxon>Fungi</taxon>
        <taxon>Dikarya</taxon>
        <taxon>Ascomycota</taxon>
        <taxon>Pezizomycotina</taxon>
        <taxon>Sordariomycetes</taxon>
        <taxon>Hypocreomycetidae</taxon>
        <taxon>Glomerellales</taxon>
        <taxon>Glomerellaceae</taxon>
        <taxon>Colletotrichum</taxon>
        <taxon>Colletotrichum gloeosporioides species complex</taxon>
    </lineage>
</organism>
<keyword evidence="4" id="KW-1185">Reference proteome</keyword>
<feature type="compositionally biased region" description="Pro residues" evidence="1">
    <location>
        <begin position="165"/>
        <end position="193"/>
    </location>
</feature>
<sequence length="569" mass="63800">MPELWNGITKETTFNGKPLGDRMGRVTFKPFQKILMVRYIVRYGLIPATAKSGGSPAELFAAMGSVGPLHARYIHHKILDAVERRARQLWYDHRYQPSHVGTTKLGQGAVVEEWRYPEFMQKWLDEDWDGNQDVPDENDSNDDAIAVNGDGQKEDPVARGSGNITPPPTPSRSPPRQDIPPPQDPFRAPPPLSVIPRHPSGAPPANSARFLAEEMDIDPPPTPIRRTQPPFVLPWQPPRVTPASPQRRVPPPPMPIRTPPPSPSAHETPIQRSTISVYYSRLHQLHVARGALHGLFLRHFRGEPLRDGIQRAVMRIDEMTDELIEMQWMVLAEYGRASLAARTAVLDVWGPYFVMQRSNHNCKPRHSPPGSRNSSTSRKKHGRDGDKTQRPRWSVLFVVHVIVVVLVLGVIYCRRTGADPAPEPPKPSPVPDPELVRICNHHHKIYNLQPHYTENLDLFEVLGLDGRSPVFGAGKRNGRATAQDDTRAADVIQDAMMVQVERNLDGKRGRDSNGNSRAAAALRRIIVDTGLLLQNATIRKLYIDGFMPVKEKSRNRGSEKWLGAVCNSF</sequence>
<reference evidence="3 4" key="1">
    <citation type="submission" date="2019-12" db="EMBL/GenBank/DDBJ databases">
        <title>A genome sequence resource for the geographically widespread anthracnose pathogen Colletotrichum asianum.</title>
        <authorList>
            <person name="Meng Y."/>
        </authorList>
    </citation>
    <scope>NUCLEOTIDE SEQUENCE [LARGE SCALE GENOMIC DNA]</scope>
    <source>
        <strain evidence="3 4">ICMP 18580</strain>
    </source>
</reference>
<dbReference type="Proteomes" id="UP000434172">
    <property type="component" value="Unassembled WGS sequence"/>
</dbReference>